<dbReference type="VEuPathDB" id="FungiDB:MFRU_025g00900"/>
<proteinExistence type="predicted"/>
<dbReference type="AlphaFoldDB" id="A0A5M9K316"/>
<dbReference type="Proteomes" id="UP000322873">
    <property type="component" value="Unassembled WGS sequence"/>
</dbReference>
<evidence type="ECO:0000313" key="2">
    <source>
        <dbReference type="Proteomes" id="UP000322873"/>
    </source>
</evidence>
<gene>
    <name evidence="1" type="ORF">EYC84_003783</name>
</gene>
<organism evidence="1 2">
    <name type="scientific">Monilinia fructicola</name>
    <name type="common">Brown rot fungus</name>
    <name type="synonym">Ciboria fructicola</name>
    <dbReference type="NCBI Taxonomy" id="38448"/>
    <lineage>
        <taxon>Eukaryota</taxon>
        <taxon>Fungi</taxon>
        <taxon>Dikarya</taxon>
        <taxon>Ascomycota</taxon>
        <taxon>Pezizomycotina</taxon>
        <taxon>Leotiomycetes</taxon>
        <taxon>Helotiales</taxon>
        <taxon>Sclerotiniaceae</taxon>
        <taxon>Monilinia</taxon>
    </lineage>
</organism>
<reference evidence="1 2" key="1">
    <citation type="submission" date="2019-06" db="EMBL/GenBank/DDBJ databases">
        <title>Genome Sequence of the Brown Rot Fungal Pathogen Monilinia fructicola.</title>
        <authorList>
            <person name="De Miccolis Angelini R.M."/>
            <person name="Landi L."/>
            <person name="Abate D."/>
            <person name="Pollastro S."/>
            <person name="Romanazzi G."/>
            <person name="Faretra F."/>
        </authorList>
    </citation>
    <scope>NUCLEOTIDE SEQUENCE [LARGE SCALE GENOMIC DNA]</scope>
    <source>
        <strain evidence="1 2">Mfrc123</strain>
    </source>
</reference>
<comment type="caution">
    <text evidence="1">The sequence shown here is derived from an EMBL/GenBank/DDBJ whole genome shotgun (WGS) entry which is preliminary data.</text>
</comment>
<evidence type="ECO:0000313" key="1">
    <source>
        <dbReference type="EMBL" id="KAA8573295.1"/>
    </source>
</evidence>
<accession>A0A5M9K316</accession>
<name>A0A5M9K316_MONFR</name>
<keyword evidence="2" id="KW-1185">Reference proteome</keyword>
<sequence length="314" mass="34437">MASSNLKFGIKDGPINDDGIAGRLSSSAESFHQLVDTSNAVDTQTTSRYKPALTPTNSLVLRHSTQNDLLIGTVPDVPQTSRVSEHSIFASHMDAHRGTSPTPHTNPIGFERGLSHQLDHRDISNLRISSGNTVDAQSFGINTGDYMLPRSNQQGDDNIEPPIKVKEQCSRDFASPSESVGYLSTYNDNSTSADTYQRDGDKFSGTKFIDPQIGAVMSHMNVAPRHHPQYYSGVQKQGQAMYDGAASVYNRGLGNFPAEAQYQHNQVLVRGMKDAPVYQDQAPDNNVMKYGHYPYGTNEGIGTHNLQGNEEIYI</sequence>
<protein>
    <submittedName>
        <fullName evidence="1">Uncharacterized protein</fullName>
    </submittedName>
</protein>
<dbReference type="EMBL" id="VICG01000004">
    <property type="protein sequence ID" value="KAA8573295.1"/>
    <property type="molecule type" value="Genomic_DNA"/>
</dbReference>